<feature type="compositionally biased region" description="Polar residues" evidence="2">
    <location>
        <begin position="326"/>
        <end position="344"/>
    </location>
</feature>
<feature type="compositionally biased region" description="Polar residues" evidence="2">
    <location>
        <begin position="401"/>
        <end position="412"/>
    </location>
</feature>
<dbReference type="Proteomes" id="UP001590950">
    <property type="component" value="Unassembled WGS sequence"/>
</dbReference>
<dbReference type="EMBL" id="JBEFKJ010000040">
    <property type="protein sequence ID" value="KAL2037518.1"/>
    <property type="molecule type" value="Genomic_DNA"/>
</dbReference>
<feature type="domain" description="Zn(2)-C6 fungal-type" evidence="3">
    <location>
        <begin position="649"/>
        <end position="681"/>
    </location>
</feature>
<feature type="compositionally biased region" description="Low complexity" evidence="2">
    <location>
        <begin position="470"/>
        <end position="479"/>
    </location>
</feature>
<sequence length="735" mass="80150">MDVANLLSHDPPKPARSQQAAETLQHEPQRAHQYPTRHSVMSNNITLDAQRFSTPPTSQSYSNNLQNVPAVYNLSPVSPTPKNITFKFLDPATNQTARLPMRVQIWAHDTTDSIVSTAKNFFGLYEEAVKGLSFEDEHGNTLIARYENFQNNMTVYVRVIPNFSPVWQPHGQNHPSTSPINAQIMSQLSEGFHMPPPQAAPAQILDYGQPVSRPASRIARKQSASPRPGRSRRSVSAQKPRSRSGMMSREGSFQGYLNDMHSDLVKGYSSSDGEGGSVTSSRKARSEQLASAEISLDNILEGNRRKRAKFESSELPLFVPPQVPAANSISSISPQRRSNGQDNASPFARPTQRNFTWCQPLPSPQNYGFGEHTYGIVAQNKLPATAAPVAEHGRRLRDRTNAPSLSTRSSTGMVPRAQGFGILPTPDPTIASCISDEDVALQLMRLGDASNISPGRTSASTLDDTLSGRADAASSATSDSNEEEESEETSLPAQKPQSKFGAGTAGQLSMNSHYQKHNDEGLPSTDSMELSDDEVDEDYTYDDKRDGHFKSALDEVVNEYGNGTKSRPLGSKQGNVSKPSSISSFKNKSRVSKSKVSGHPKKVKTSSLSNANKPPLSPTSMPTQSRKTSSASVVNLQHQGEEDLSSKPRCQRCRKSKKGCDRHRPCQRCRDAGIGADGCISEDEGNGRKGRFGRHMGVTIKKEGQEPAANYETEEASAILGGMAASQEKSKKRKR</sequence>
<feature type="compositionally biased region" description="Polar residues" evidence="2">
    <location>
        <begin position="572"/>
        <end position="582"/>
    </location>
</feature>
<evidence type="ECO:0000256" key="1">
    <source>
        <dbReference type="ARBA" id="ARBA00023242"/>
    </source>
</evidence>
<evidence type="ECO:0000259" key="3">
    <source>
        <dbReference type="PROSITE" id="PS50048"/>
    </source>
</evidence>
<evidence type="ECO:0000256" key="2">
    <source>
        <dbReference type="SAM" id="MobiDB-lite"/>
    </source>
</evidence>
<accession>A0ABR3ZXN2</accession>
<feature type="compositionally biased region" description="Basic and acidic residues" evidence="2">
    <location>
        <begin position="658"/>
        <end position="667"/>
    </location>
</feature>
<protein>
    <recommendedName>
        <fullName evidence="3">Zn(2)-C6 fungal-type domain-containing protein</fullName>
    </recommendedName>
</protein>
<feature type="compositionally biased region" description="Polar residues" evidence="2">
    <location>
        <begin position="605"/>
        <end position="638"/>
    </location>
</feature>
<proteinExistence type="predicted"/>
<dbReference type="PROSITE" id="PS50048">
    <property type="entry name" value="ZN2_CY6_FUNGAL_2"/>
    <property type="match status" value="1"/>
</dbReference>
<dbReference type="CDD" id="cd00067">
    <property type="entry name" value="GAL4"/>
    <property type="match status" value="1"/>
</dbReference>
<feature type="region of interest" description="Disordered" evidence="2">
    <location>
        <begin position="1"/>
        <end position="35"/>
    </location>
</feature>
<feature type="region of interest" description="Disordered" evidence="2">
    <location>
        <begin position="326"/>
        <end position="350"/>
    </location>
</feature>
<feature type="region of interest" description="Disordered" evidence="2">
    <location>
        <begin position="559"/>
        <end position="667"/>
    </location>
</feature>
<feature type="region of interest" description="Disordered" evidence="2">
    <location>
        <begin position="449"/>
        <end position="546"/>
    </location>
</feature>
<feature type="compositionally biased region" description="Basic residues" evidence="2">
    <location>
        <begin position="587"/>
        <end position="604"/>
    </location>
</feature>
<keyword evidence="1" id="KW-0539">Nucleus</keyword>
<reference evidence="4 5" key="1">
    <citation type="submission" date="2024-09" db="EMBL/GenBank/DDBJ databases">
        <title>Rethinking Asexuality: The Enigmatic Case of Functional Sexual Genes in Lepraria (Stereocaulaceae).</title>
        <authorList>
            <person name="Doellman M."/>
            <person name="Sun Y."/>
            <person name="Barcenas-Pena A."/>
            <person name="Lumbsch H.T."/>
            <person name="Grewe F."/>
        </authorList>
    </citation>
    <scope>NUCLEOTIDE SEQUENCE [LARGE SCALE GENOMIC DNA]</scope>
    <source>
        <strain evidence="4 5">Mercado 3170</strain>
    </source>
</reference>
<feature type="region of interest" description="Disordered" evidence="2">
    <location>
        <begin position="211"/>
        <end position="289"/>
    </location>
</feature>
<name>A0ABR3ZXN2_9LECA</name>
<feature type="compositionally biased region" description="Acidic residues" evidence="2">
    <location>
        <begin position="529"/>
        <end position="540"/>
    </location>
</feature>
<feature type="compositionally biased region" description="Low complexity" evidence="2">
    <location>
        <begin position="243"/>
        <end position="252"/>
    </location>
</feature>
<keyword evidence="5" id="KW-1185">Reference proteome</keyword>
<evidence type="ECO:0000313" key="5">
    <source>
        <dbReference type="Proteomes" id="UP001590950"/>
    </source>
</evidence>
<gene>
    <name evidence="4" type="ORF">N7G274_009799</name>
</gene>
<feature type="compositionally biased region" description="Polar residues" evidence="2">
    <location>
        <begin position="268"/>
        <end position="281"/>
    </location>
</feature>
<comment type="caution">
    <text evidence="4">The sequence shown here is derived from an EMBL/GenBank/DDBJ whole genome shotgun (WGS) entry which is preliminary data.</text>
</comment>
<dbReference type="SMART" id="SM00066">
    <property type="entry name" value="GAL4"/>
    <property type="match status" value="1"/>
</dbReference>
<feature type="compositionally biased region" description="Polar residues" evidence="2">
    <location>
        <begin position="450"/>
        <end position="464"/>
    </location>
</feature>
<feature type="region of interest" description="Disordered" evidence="2">
    <location>
        <begin position="390"/>
        <end position="423"/>
    </location>
</feature>
<dbReference type="InterPro" id="IPR001138">
    <property type="entry name" value="Zn2Cys6_DnaBD"/>
</dbReference>
<evidence type="ECO:0000313" key="4">
    <source>
        <dbReference type="EMBL" id="KAL2037518.1"/>
    </source>
</evidence>
<organism evidence="4 5">
    <name type="scientific">Stereocaulon virgatum</name>
    <dbReference type="NCBI Taxonomy" id="373712"/>
    <lineage>
        <taxon>Eukaryota</taxon>
        <taxon>Fungi</taxon>
        <taxon>Dikarya</taxon>
        <taxon>Ascomycota</taxon>
        <taxon>Pezizomycotina</taxon>
        <taxon>Lecanoromycetes</taxon>
        <taxon>OSLEUM clade</taxon>
        <taxon>Lecanoromycetidae</taxon>
        <taxon>Lecanorales</taxon>
        <taxon>Lecanorineae</taxon>
        <taxon>Stereocaulaceae</taxon>
        <taxon>Stereocaulon</taxon>
    </lineage>
</organism>